<dbReference type="InterPro" id="IPR012336">
    <property type="entry name" value="Thioredoxin-like_fold"/>
</dbReference>
<sequence length="240" mass="25365">MSSSRSPLAMAQATLRRFRVIAVILVAVTLFLGVVALGQGTSGGGAAEPQASPSTVTKPVLERRDPQDPAAVGPVDAPLVLIEWADLRCPFCAQFGRETLPTIEREYIDSGKIRTEMHDVAFFGEQSEQASVAARAAGRQGKYPDYLRTVFAAAPPSGHPDLPREKLVAFARAAGVPDLARFEADLTDPELLAAVKTDTLAAHNLGVNSVPFFVAGGTAVSGAPPVDRFRAYLDAALAKK</sequence>
<dbReference type="OrthoDB" id="117402at2"/>
<keyword evidence="2" id="KW-0732">Signal</keyword>
<dbReference type="KEGG" id="rtc:APU90_06320"/>
<dbReference type="PANTHER" id="PTHR13887:SF14">
    <property type="entry name" value="DISULFIDE BOND FORMATION PROTEIN D"/>
    <property type="match status" value="1"/>
</dbReference>
<keyword evidence="3" id="KW-0560">Oxidoreductase</keyword>
<dbReference type="PANTHER" id="PTHR13887">
    <property type="entry name" value="GLUTATHIONE S-TRANSFERASE KAPPA"/>
    <property type="match status" value="1"/>
</dbReference>
<evidence type="ECO:0000256" key="1">
    <source>
        <dbReference type="ARBA" id="ARBA00005791"/>
    </source>
</evidence>
<dbReference type="InterPro" id="IPR036249">
    <property type="entry name" value="Thioredoxin-like_sf"/>
</dbReference>
<dbReference type="EMBL" id="PSWU01000014">
    <property type="protein sequence ID" value="PPI13553.1"/>
    <property type="molecule type" value="Genomic_DNA"/>
</dbReference>
<keyword evidence="5" id="KW-0676">Redox-active center</keyword>
<keyword evidence="4" id="KW-1015">Disulfide bond</keyword>
<dbReference type="PROSITE" id="PS51352">
    <property type="entry name" value="THIOREDOXIN_2"/>
    <property type="match status" value="1"/>
</dbReference>
<proteinExistence type="inferred from homology"/>
<dbReference type="Proteomes" id="UP000237966">
    <property type="component" value="Unassembled WGS sequence"/>
</dbReference>
<dbReference type="SUPFAM" id="SSF52833">
    <property type="entry name" value="Thioredoxin-like"/>
    <property type="match status" value="1"/>
</dbReference>
<evidence type="ECO:0000256" key="5">
    <source>
        <dbReference type="ARBA" id="ARBA00023284"/>
    </source>
</evidence>
<evidence type="ECO:0000259" key="6">
    <source>
        <dbReference type="PROSITE" id="PS51352"/>
    </source>
</evidence>
<evidence type="ECO:0000313" key="8">
    <source>
        <dbReference type="Proteomes" id="UP000237966"/>
    </source>
</evidence>
<evidence type="ECO:0000256" key="2">
    <source>
        <dbReference type="ARBA" id="ARBA00022729"/>
    </source>
</evidence>
<comment type="similarity">
    <text evidence="1">Belongs to the thioredoxin family. DsbA subfamily.</text>
</comment>
<dbReference type="Gene3D" id="3.40.30.10">
    <property type="entry name" value="Glutaredoxin"/>
    <property type="match status" value="1"/>
</dbReference>
<name>A0A2S5Y4Q4_9MICO</name>
<organism evidence="7 8">
    <name type="scientific">Rathayibacter toxicus</name>
    <dbReference type="NCBI Taxonomy" id="145458"/>
    <lineage>
        <taxon>Bacteria</taxon>
        <taxon>Bacillati</taxon>
        <taxon>Actinomycetota</taxon>
        <taxon>Actinomycetes</taxon>
        <taxon>Micrococcales</taxon>
        <taxon>Microbacteriaceae</taxon>
        <taxon>Rathayibacter</taxon>
    </lineage>
</organism>
<evidence type="ECO:0000256" key="4">
    <source>
        <dbReference type="ARBA" id="ARBA00023157"/>
    </source>
</evidence>
<dbReference type="GO" id="GO:0016491">
    <property type="term" value="F:oxidoreductase activity"/>
    <property type="evidence" value="ECO:0007669"/>
    <property type="project" value="UniProtKB-KW"/>
</dbReference>
<comment type="caution">
    <text evidence="7">The sequence shown here is derived from an EMBL/GenBank/DDBJ whole genome shotgun (WGS) entry which is preliminary data.</text>
</comment>
<dbReference type="AlphaFoldDB" id="A0A2S5Y4Q4"/>
<evidence type="ECO:0000256" key="3">
    <source>
        <dbReference type="ARBA" id="ARBA00023002"/>
    </source>
</evidence>
<gene>
    <name evidence="7" type="ORF">C5C51_10560</name>
</gene>
<feature type="domain" description="Thioredoxin" evidence="6">
    <location>
        <begin position="41"/>
        <end position="238"/>
    </location>
</feature>
<dbReference type="InterPro" id="IPR013766">
    <property type="entry name" value="Thioredoxin_domain"/>
</dbReference>
<evidence type="ECO:0000313" key="7">
    <source>
        <dbReference type="EMBL" id="PPI13553.1"/>
    </source>
</evidence>
<accession>A0A2S5Y4Q4</accession>
<protein>
    <submittedName>
        <fullName evidence="7">Disulfide bond formation protein</fullName>
    </submittedName>
</protein>
<reference evidence="7 8" key="1">
    <citation type="submission" date="2018-02" db="EMBL/GenBank/DDBJ databases">
        <title>Bacteriophage NCPPB3778 and a type I-E CRISPR drive the evolution of the US Biological Select Agent, Rathayibacter toxicus.</title>
        <authorList>
            <person name="Davis E.W.II."/>
            <person name="Tabima J.F."/>
            <person name="Weisberg A.J."/>
            <person name="Lopes L.D."/>
            <person name="Wiseman M.S."/>
            <person name="Wiseman M.S."/>
            <person name="Pupko T."/>
            <person name="Belcher M.S."/>
            <person name="Sechler A.J."/>
            <person name="Tancos M.A."/>
            <person name="Schroeder B.K."/>
            <person name="Murray T.D."/>
            <person name="Luster D.G."/>
            <person name="Schneider W.L."/>
            <person name="Rogers E."/>
            <person name="Andreote F.D."/>
            <person name="Grunwald N.J."/>
            <person name="Putnam M.L."/>
            <person name="Chang J.H."/>
        </authorList>
    </citation>
    <scope>NUCLEOTIDE SEQUENCE [LARGE SCALE GENOMIC DNA]</scope>
    <source>
        <strain evidence="7 8">FH99</strain>
    </source>
</reference>
<dbReference type="Pfam" id="PF13462">
    <property type="entry name" value="Thioredoxin_4"/>
    <property type="match status" value="1"/>
</dbReference>